<keyword evidence="2" id="KW-1185">Reference proteome</keyword>
<evidence type="ECO:0000313" key="2">
    <source>
        <dbReference type="Proteomes" id="UP001574673"/>
    </source>
</evidence>
<evidence type="ECO:0000313" key="1">
    <source>
        <dbReference type="EMBL" id="MFA9949615.1"/>
    </source>
</evidence>
<comment type="caution">
    <text evidence="1">The sequence shown here is derived from an EMBL/GenBank/DDBJ whole genome shotgun (WGS) entry which is preliminary data.</text>
</comment>
<reference evidence="2" key="1">
    <citation type="submission" date="2024-06" db="EMBL/GenBank/DDBJ databases">
        <title>Radixoralia hellwigii gen. nov., sp nov., isolated from a root canal in the human oral cavity.</title>
        <authorList>
            <person name="Bartsch S."/>
            <person name="Wittmer A."/>
            <person name="Schulz A.-K."/>
            <person name="Neumann-Schaal M."/>
            <person name="Wolf J."/>
            <person name="Gronow S."/>
            <person name="Tennert C."/>
            <person name="Haecker G."/>
            <person name="Cieplik F."/>
            <person name="Al-Ahmad A."/>
        </authorList>
    </citation>
    <scope>NUCLEOTIDE SEQUENCE [LARGE SCALE GENOMIC DNA]</scope>
    <source>
        <strain evidence="2">Wk13</strain>
    </source>
</reference>
<sequence>MGFNIIRDIDAPFPAMALTLSPTGAWKNLQSTQNGPFSIRVRRYRRLRNAVIGSELLPDHTLSTAKVAR</sequence>
<dbReference type="EMBL" id="JBEUWX010000002">
    <property type="protein sequence ID" value="MFA9949615.1"/>
    <property type="molecule type" value="Genomic_DNA"/>
</dbReference>
<name>A0ABV4UDA0_9RHOO</name>
<gene>
    <name evidence="1" type="ORF">ABCS64_04605</name>
</gene>
<accession>A0ABV4UDA0</accession>
<protein>
    <submittedName>
        <fullName evidence="1">Uncharacterized protein</fullName>
    </submittedName>
</protein>
<organism evidence="1 2">
    <name type="scientific">Dentiradicibacter hellwigii</name>
    <dbReference type="NCBI Taxonomy" id="3149053"/>
    <lineage>
        <taxon>Bacteria</taxon>
        <taxon>Pseudomonadati</taxon>
        <taxon>Pseudomonadota</taxon>
        <taxon>Betaproteobacteria</taxon>
        <taxon>Rhodocyclales</taxon>
        <taxon>Rhodocyclaceae</taxon>
        <taxon>Dentiradicibacter</taxon>
    </lineage>
</organism>
<dbReference type="Proteomes" id="UP001574673">
    <property type="component" value="Unassembled WGS sequence"/>
</dbReference>
<dbReference type="RefSeq" id="WP_418890730.1">
    <property type="nucleotide sequence ID" value="NZ_JBEUWX010000002.1"/>
</dbReference>
<proteinExistence type="predicted"/>